<protein>
    <submittedName>
        <fullName evidence="2">Uncharacterized protein</fullName>
    </submittedName>
</protein>
<dbReference type="AlphaFoldDB" id="Q6YS60"/>
<evidence type="ECO:0000313" key="3">
    <source>
        <dbReference type="EMBL" id="BAC92652.1"/>
    </source>
</evidence>
<name>Q6YS60_ORYSJ</name>
<accession>Q6UUH4</accession>
<feature type="compositionally biased region" description="Polar residues" evidence="1">
    <location>
        <begin position="79"/>
        <end position="89"/>
    </location>
</feature>
<feature type="compositionally biased region" description="Polar residues" evidence="1">
    <location>
        <begin position="96"/>
        <end position="114"/>
    </location>
</feature>
<accession>Q6YS60</accession>
<organism evidence="2">
    <name type="scientific">Oryza sativa subsp. japonica</name>
    <name type="common">Rice</name>
    <dbReference type="NCBI Taxonomy" id="39947"/>
    <lineage>
        <taxon>Eukaryota</taxon>
        <taxon>Viridiplantae</taxon>
        <taxon>Streptophyta</taxon>
        <taxon>Embryophyta</taxon>
        <taxon>Tracheophyta</taxon>
        <taxon>Spermatophyta</taxon>
        <taxon>Magnoliopsida</taxon>
        <taxon>Liliopsida</taxon>
        <taxon>Poales</taxon>
        <taxon>Poaceae</taxon>
        <taxon>BOP clade</taxon>
        <taxon>Oryzoideae</taxon>
        <taxon>Oryzeae</taxon>
        <taxon>Oryzinae</taxon>
        <taxon>Oryza</taxon>
        <taxon>Oryza sativa</taxon>
    </lineage>
</organism>
<proteinExistence type="predicted"/>
<reference evidence="3" key="2">
    <citation type="journal article" date="2004" name="Plant Cell">
        <title>Composition and structure of the centromeric region of rice chromosome 8.</title>
        <authorList>
            <person name="Wu J."/>
            <person name="Yamagata H."/>
            <person name="Hayashi-Tsugane M."/>
            <person name="Hijishita S."/>
            <person name="Fujisawa M."/>
            <person name="Shibata M."/>
            <person name="Itoh Y."/>
            <person name="Nakamura M."/>
            <person name="Sakaguchi M."/>
            <person name="Yoshihara R."/>
            <person name="Kobayashi H."/>
            <person name="Itoh K."/>
            <person name="Karasawa W."/>
            <person name="Yamamoto M."/>
            <person name="Saji S."/>
            <person name="Katagiri S."/>
            <person name="Kanamori H."/>
            <person name="Namiki N."/>
            <person name="Katayose Y."/>
            <person name="Matsumoto T."/>
            <person name="Sasaki T."/>
        </authorList>
    </citation>
    <scope>NUCLEOTIDE SEQUENCE</scope>
</reference>
<reference evidence="2" key="1">
    <citation type="journal article" date="2004" name="Nat. Genet.">
        <title>Sequencing of a rice centromere uncovers active genes.</title>
        <authorList>
            <person name="Nagaki K."/>
            <person name="Cheng Z."/>
            <person name="Ouyang S."/>
            <person name="Talbert P.B."/>
            <person name="Kim M."/>
            <person name="Jones K.M."/>
            <person name="Henikoff S."/>
            <person name="Buell C.R."/>
            <person name="Jiang J."/>
        </authorList>
    </citation>
    <scope>NUCLEOTIDE SEQUENCE</scope>
</reference>
<sequence>MSSPSITDIVRDNAIPAKGRLDSAMHHAFINQSAILVNTLSNLVKSVVDGSIAEEKARGLVYLPSGVFPKYREVRTKLGSGQPQENFMSASGLAQPKQQPTSGAPRPSTMTPEQLAQLFKDNENF</sequence>
<evidence type="ECO:0000256" key="1">
    <source>
        <dbReference type="SAM" id="MobiDB-lite"/>
    </source>
</evidence>
<dbReference type="EMBL" id="AP006481">
    <property type="protein sequence ID" value="BAC92652.1"/>
    <property type="molecule type" value="Genomic_DNA"/>
</dbReference>
<dbReference type="EMBL" id="AY360387">
    <property type="protein sequence ID" value="AAQ56385.1"/>
    <property type="molecule type" value="Genomic_DNA"/>
</dbReference>
<feature type="region of interest" description="Disordered" evidence="1">
    <location>
        <begin position="79"/>
        <end position="125"/>
    </location>
</feature>
<gene>
    <name evidence="3" type="primary">B1100F03.114</name>
    <name evidence="2" type="ORF">OSJNBa0003M24.18</name>
</gene>
<evidence type="ECO:0000313" key="2">
    <source>
        <dbReference type="EMBL" id="AAQ56385.1"/>
    </source>
</evidence>